<protein>
    <submittedName>
        <fullName evidence="1">Uncharacterized protein</fullName>
    </submittedName>
</protein>
<gene>
    <name evidence="1" type="ORF">EGJ28_06985</name>
</gene>
<dbReference type="EMBL" id="RHQL01000002">
    <property type="protein sequence ID" value="RRV13356.1"/>
    <property type="molecule type" value="Genomic_DNA"/>
</dbReference>
<accession>A0A427E9T1</accession>
<sequence length="59" mass="6792">MHRSIRYYPLGSHHTSAAAPAVFRLKHPCFLDLDQSLLTAVRAALWPLTRVNFFRGERV</sequence>
<dbReference type="AlphaFoldDB" id="A0A427E9T1"/>
<evidence type="ECO:0000313" key="1">
    <source>
        <dbReference type="EMBL" id="RRV13356.1"/>
    </source>
</evidence>
<comment type="caution">
    <text evidence="1">The sequence shown here is derived from an EMBL/GenBank/DDBJ whole genome shotgun (WGS) entry which is preliminary data.</text>
</comment>
<evidence type="ECO:0000313" key="2">
    <source>
        <dbReference type="Proteomes" id="UP000276506"/>
    </source>
</evidence>
<organism evidence="1 2">
    <name type="scientific">Stutzerimonas xanthomarina</name>
    <dbReference type="NCBI Taxonomy" id="271420"/>
    <lineage>
        <taxon>Bacteria</taxon>
        <taxon>Pseudomonadati</taxon>
        <taxon>Pseudomonadota</taxon>
        <taxon>Gammaproteobacteria</taxon>
        <taxon>Pseudomonadales</taxon>
        <taxon>Pseudomonadaceae</taxon>
        <taxon>Stutzerimonas</taxon>
    </lineage>
</organism>
<reference evidence="1 2" key="1">
    <citation type="submission" date="2018-10" db="EMBL/GenBank/DDBJ databases">
        <title>Transmission dynamics of multidrug resistant bacteria on intensive care unit surfaces.</title>
        <authorList>
            <person name="D'Souza A.W."/>
            <person name="Potter R.F."/>
            <person name="Wallace M."/>
            <person name="Shupe A."/>
            <person name="Patel S."/>
            <person name="Sun S."/>
            <person name="Gul D."/>
            <person name="Kwon J.H."/>
            <person name="Andleeb S."/>
            <person name="Burnham C.-A.D."/>
            <person name="Dantas G."/>
        </authorList>
    </citation>
    <scope>NUCLEOTIDE SEQUENCE [LARGE SCALE GENOMIC DNA]</scope>
    <source>
        <strain evidence="1 2">PX_177</strain>
    </source>
</reference>
<proteinExistence type="predicted"/>
<name>A0A427E9T1_9GAMM</name>
<dbReference type="Proteomes" id="UP000276506">
    <property type="component" value="Unassembled WGS sequence"/>
</dbReference>